<dbReference type="AlphaFoldDB" id="A0A168M8Z4"/>
<evidence type="ECO:0000313" key="4">
    <source>
        <dbReference type="Proteomes" id="UP000078561"/>
    </source>
</evidence>
<dbReference type="EMBL" id="LT552047">
    <property type="protein sequence ID" value="SAL98138.1"/>
    <property type="molecule type" value="Genomic_DNA"/>
</dbReference>
<dbReference type="Proteomes" id="UP000078561">
    <property type="component" value="Unassembled WGS sequence"/>
</dbReference>
<evidence type="ECO:0000256" key="1">
    <source>
        <dbReference type="SAM" id="MobiDB-lite"/>
    </source>
</evidence>
<keyword evidence="2" id="KW-0472">Membrane</keyword>
<name>A0A168M8Z4_ABSGL</name>
<dbReference type="InParanoid" id="A0A168M8Z4"/>
<feature type="compositionally biased region" description="Basic and acidic residues" evidence="1">
    <location>
        <begin position="111"/>
        <end position="128"/>
    </location>
</feature>
<keyword evidence="2" id="KW-1133">Transmembrane helix</keyword>
<keyword evidence="4" id="KW-1185">Reference proteome</keyword>
<accession>A0A168M8Z4</accession>
<feature type="region of interest" description="Disordered" evidence="1">
    <location>
        <begin position="106"/>
        <end position="173"/>
    </location>
</feature>
<evidence type="ECO:0000256" key="2">
    <source>
        <dbReference type="SAM" id="Phobius"/>
    </source>
</evidence>
<gene>
    <name evidence="3" type="primary">ABSGL_03665.1 scaffold 4609</name>
</gene>
<feature type="transmembrane region" description="Helical" evidence="2">
    <location>
        <begin position="23"/>
        <end position="44"/>
    </location>
</feature>
<proteinExistence type="predicted"/>
<evidence type="ECO:0000313" key="3">
    <source>
        <dbReference type="EMBL" id="SAL98138.1"/>
    </source>
</evidence>
<sequence>MNNTDSKSEYDSSIQHQPTELNLYLPMIGLFAVYTLVYLVRYICWRMKQRRRRIRLLEYEKLRWLWHQQHYKTGIHDDHPALHRKESDEEEICSYFDSSSSSSLSVTTISENEKETKHHDGNCDDSGHSRTPSLVLTIPSPTYHPHDPSPNHHTATHKPHKHHHQCSHTHSSSNVESYYSSSSSTTTLACSCRMNRTLTKEDKKSCTSFLSSPIASPFIRTPTLYYCDRLTNQTNTNKNRRKRDGDDSSYHAFINPTYKKAPSWSFYDTKAKRRNIMWKWSVAMGHCHYDHAKSMSSIIDQLDKPSSH</sequence>
<protein>
    <submittedName>
        <fullName evidence="3">Uncharacterized protein</fullName>
    </submittedName>
</protein>
<feature type="compositionally biased region" description="Basic residues" evidence="1">
    <location>
        <begin position="154"/>
        <end position="167"/>
    </location>
</feature>
<dbReference type="OrthoDB" id="2267325at2759"/>
<reference evidence="3" key="1">
    <citation type="submission" date="2016-04" db="EMBL/GenBank/DDBJ databases">
        <authorList>
            <person name="Evans L.H."/>
            <person name="Alamgir A."/>
            <person name="Owens N."/>
            <person name="Weber N.D."/>
            <person name="Virtaneva K."/>
            <person name="Barbian K."/>
            <person name="Babar A."/>
            <person name="Rosenke K."/>
        </authorList>
    </citation>
    <scope>NUCLEOTIDE SEQUENCE [LARGE SCALE GENOMIC DNA]</scope>
    <source>
        <strain evidence="3">CBS 101.48</strain>
    </source>
</reference>
<organism evidence="3">
    <name type="scientific">Absidia glauca</name>
    <name type="common">Pin mould</name>
    <dbReference type="NCBI Taxonomy" id="4829"/>
    <lineage>
        <taxon>Eukaryota</taxon>
        <taxon>Fungi</taxon>
        <taxon>Fungi incertae sedis</taxon>
        <taxon>Mucoromycota</taxon>
        <taxon>Mucoromycotina</taxon>
        <taxon>Mucoromycetes</taxon>
        <taxon>Mucorales</taxon>
        <taxon>Cunninghamellaceae</taxon>
        <taxon>Absidia</taxon>
    </lineage>
</organism>
<keyword evidence="2" id="KW-0812">Transmembrane</keyword>